<dbReference type="SUPFAM" id="SSF52788">
    <property type="entry name" value="Phosphotyrosine protein phosphatases I"/>
    <property type="match status" value="1"/>
</dbReference>
<name>A0A238Z2J3_9ACTN</name>
<dbReference type="PANTHER" id="PTHR11717">
    <property type="entry name" value="LOW MOLECULAR WEIGHT PROTEIN TYROSINE PHOSPHATASE"/>
    <property type="match status" value="1"/>
</dbReference>
<dbReference type="Proteomes" id="UP000198403">
    <property type="component" value="Unassembled WGS sequence"/>
</dbReference>
<keyword evidence="2" id="KW-0378">Hydrolase</keyword>
<evidence type="ECO:0000259" key="5">
    <source>
        <dbReference type="SMART" id="SM00226"/>
    </source>
</evidence>
<evidence type="ECO:0000256" key="1">
    <source>
        <dbReference type="ARBA" id="ARBA00011063"/>
    </source>
</evidence>
<keyword evidence="3" id="KW-0904">Protein phosphatase</keyword>
<dbReference type="InterPro" id="IPR036196">
    <property type="entry name" value="Ptyr_pPase_sf"/>
</dbReference>
<keyword evidence="7" id="KW-1185">Reference proteome</keyword>
<feature type="active site" description="Nucleophile" evidence="4">
    <location>
        <position position="7"/>
    </location>
</feature>
<gene>
    <name evidence="6" type="ORF">SAMN06272737_12467</name>
</gene>
<organism evidence="6 7">
    <name type="scientific">Blastococcus mobilis</name>
    <dbReference type="NCBI Taxonomy" id="1938746"/>
    <lineage>
        <taxon>Bacteria</taxon>
        <taxon>Bacillati</taxon>
        <taxon>Actinomycetota</taxon>
        <taxon>Actinomycetes</taxon>
        <taxon>Geodermatophilales</taxon>
        <taxon>Geodermatophilaceae</taxon>
        <taxon>Blastococcus</taxon>
    </lineage>
</organism>
<dbReference type="GO" id="GO:0004725">
    <property type="term" value="F:protein tyrosine phosphatase activity"/>
    <property type="evidence" value="ECO:0007669"/>
    <property type="project" value="InterPro"/>
</dbReference>
<evidence type="ECO:0000256" key="3">
    <source>
        <dbReference type="ARBA" id="ARBA00022912"/>
    </source>
</evidence>
<evidence type="ECO:0000313" key="6">
    <source>
        <dbReference type="EMBL" id="SNR77685.1"/>
    </source>
</evidence>
<dbReference type="AlphaFoldDB" id="A0A238Z2J3"/>
<dbReference type="PRINTS" id="PR00719">
    <property type="entry name" value="LMWPTPASE"/>
</dbReference>
<dbReference type="SMART" id="SM00226">
    <property type="entry name" value="LMWPc"/>
    <property type="match status" value="1"/>
</dbReference>
<accession>A0A238Z2J3</accession>
<dbReference type="OrthoDB" id="9784339at2"/>
<dbReference type="Pfam" id="PF01451">
    <property type="entry name" value="LMWPc"/>
    <property type="match status" value="1"/>
</dbReference>
<feature type="domain" description="Phosphotyrosine protein phosphatase I" evidence="5">
    <location>
        <begin position="1"/>
        <end position="187"/>
    </location>
</feature>
<dbReference type="PANTHER" id="PTHR11717:SF31">
    <property type="entry name" value="LOW MOLECULAR WEIGHT PROTEIN-TYROSINE-PHOSPHATASE ETP-RELATED"/>
    <property type="match status" value="1"/>
</dbReference>
<dbReference type="RefSeq" id="WP_089338141.1">
    <property type="nucleotide sequence ID" value="NZ_FZNO01000024.1"/>
</dbReference>
<dbReference type="InterPro" id="IPR023485">
    <property type="entry name" value="Ptyr_pPase"/>
</dbReference>
<dbReference type="EMBL" id="FZNO01000024">
    <property type="protein sequence ID" value="SNR77685.1"/>
    <property type="molecule type" value="Genomic_DNA"/>
</dbReference>
<evidence type="ECO:0000256" key="2">
    <source>
        <dbReference type="ARBA" id="ARBA00022801"/>
    </source>
</evidence>
<comment type="similarity">
    <text evidence="1">Belongs to the low molecular weight phosphotyrosine protein phosphatase family.</text>
</comment>
<reference evidence="6 7" key="1">
    <citation type="submission" date="2017-06" db="EMBL/GenBank/DDBJ databases">
        <authorList>
            <person name="Kim H.J."/>
            <person name="Triplett B.A."/>
        </authorList>
    </citation>
    <scope>NUCLEOTIDE SEQUENCE [LARGE SCALE GENOMIC DNA]</scope>
    <source>
        <strain evidence="6 7">DSM 44272</strain>
    </source>
</reference>
<dbReference type="InterPro" id="IPR050438">
    <property type="entry name" value="LMW_PTPase"/>
</dbReference>
<evidence type="ECO:0000313" key="7">
    <source>
        <dbReference type="Proteomes" id="UP000198403"/>
    </source>
</evidence>
<protein>
    <submittedName>
        <fullName evidence="6">Protein-tyrosine phosphatase</fullName>
    </submittedName>
</protein>
<proteinExistence type="inferred from homology"/>
<dbReference type="Gene3D" id="3.40.50.2300">
    <property type="match status" value="1"/>
</dbReference>
<sequence length="205" mass="21623">MHILFVCTGNICRSPLGERLTRAFADEVLGERAHDLTASSAGTEAVVGRGMDPSSAQVLVGLGGDPSGFEARQLTSAIVDEADLVLTMTRAHRRKVLEVSPRALARTFTLLEAAELLADAPTEDRSGAGDPADRGRDLVAMLTRRRALRRAADTDQDDVPDPIGRPASVHLAVGDAIAGALLPLLEECAGPHRVGSMTADVRRAS</sequence>
<feature type="active site" description="Nucleophile" evidence="4">
    <location>
        <position position="13"/>
    </location>
</feature>
<dbReference type="InterPro" id="IPR017867">
    <property type="entry name" value="Tyr_phospatase_low_mol_wt"/>
</dbReference>
<evidence type="ECO:0000256" key="4">
    <source>
        <dbReference type="PIRSR" id="PIRSR617867-1"/>
    </source>
</evidence>